<gene>
    <name evidence="7" type="ORF">COU31_02510</name>
</gene>
<dbReference type="Pfam" id="PF04263">
    <property type="entry name" value="TPK_catalytic"/>
    <property type="match status" value="1"/>
</dbReference>
<dbReference type="GO" id="GO:0030975">
    <property type="term" value="F:thiamine binding"/>
    <property type="evidence" value="ECO:0007669"/>
    <property type="project" value="InterPro"/>
</dbReference>
<keyword evidence="4" id="KW-0067">ATP-binding</keyword>
<dbReference type="InterPro" id="IPR007373">
    <property type="entry name" value="Thiamin_PyroPKinase_B1-bd"/>
</dbReference>
<evidence type="ECO:0000313" key="7">
    <source>
        <dbReference type="EMBL" id="PIT87535.1"/>
    </source>
</evidence>
<dbReference type="InterPro" id="IPR036759">
    <property type="entry name" value="TPK_catalytic_sf"/>
</dbReference>
<protein>
    <recommendedName>
        <fullName evidence="5">Thiamine diphosphokinase</fullName>
        <ecNumber evidence="5">2.7.6.2</ecNumber>
    </recommendedName>
</protein>
<dbReference type="SUPFAM" id="SSF63999">
    <property type="entry name" value="Thiamin pyrophosphokinase, catalytic domain"/>
    <property type="match status" value="1"/>
</dbReference>
<dbReference type="Gene3D" id="3.40.50.10240">
    <property type="entry name" value="Thiamin pyrophosphokinase, catalytic domain"/>
    <property type="match status" value="1"/>
</dbReference>
<dbReference type="NCBIfam" id="TIGR01378">
    <property type="entry name" value="thi_PPkinase"/>
    <property type="match status" value="1"/>
</dbReference>
<dbReference type="EMBL" id="PFBX01000024">
    <property type="protein sequence ID" value="PIT87535.1"/>
    <property type="molecule type" value="Genomic_DNA"/>
</dbReference>
<evidence type="ECO:0000313" key="8">
    <source>
        <dbReference type="Proteomes" id="UP000231183"/>
    </source>
</evidence>
<comment type="caution">
    <text evidence="7">The sequence shown here is derived from an EMBL/GenBank/DDBJ whole genome shotgun (WGS) entry which is preliminary data.</text>
</comment>
<dbReference type="InterPro" id="IPR053149">
    <property type="entry name" value="TPK"/>
</dbReference>
<dbReference type="SUPFAM" id="SSF63862">
    <property type="entry name" value="Thiamin pyrophosphokinase, substrate-binding domain"/>
    <property type="match status" value="1"/>
</dbReference>
<dbReference type="SMART" id="SM00983">
    <property type="entry name" value="TPK_B1_binding"/>
    <property type="match status" value="1"/>
</dbReference>
<keyword evidence="3 7" id="KW-0418">Kinase</keyword>
<dbReference type="GO" id="GO:0005524">
    <property type="term" value="F:ATP binding"/>
    <property type="evidence" value="ECO:0007669"/>
    <property type="project" value="UniProtKB-KW"/>
</dbReference>
<reference evidence="8" key="1">
    <citation type="submission" date="2017-09" db="EMBL/GenBank/DDBJ databases">
        <title>Depth-based differentiation of microbial function through sediment-hosted aquifers and enrichment of novel symbionts in the deep terrestrial subsurface.</title>
        <authorList>
            <person name="Probst A.J."/>
            <person name="Ladd B."/>
            <person name="Jarett J.K."/>
            <person name="Geller-Mcgrath D.E."/>
            <person name="Sieber C.M.K."/>
            <person name="Emerson J.B."/>
            <person name="Anantharaman K."/>
            <person name="Thomas B.C."/>
            <person name="Malmstrom R."/>
            <person name="Stieglmeier M."/>
            <person name="Klingl A."/>
            <person name="Woyke T."/>
            <person name="Ryan C.M."/>
            <person name="Banfield J.F."/>
        </authorList>
    </citation>
    <scope>NUCLEOTIDE SEQUENCE [LARGE SCALE GENOMIC DNA]</scope>
</reference>
<dbReference type="GO" id="GO:0016301">
    <property type="term" value="F:kinase activity"/>
    <property type="evidence" value="ECO:0007669"/>
    <property type="project" value="UniProtKB-KW"/>
</dbReference>
<dbReference type="AlphaFoldDB" id="A0A2M6W478"/>
<keyword evidence="1" id="KW-0808">Transferase</keyword>
<dbReference type="GO" id="GO:0009229">
    <property type="term" value="P:thiamine diphosphate biosynthetic process"/>
    <property type="evidence" value="ECO:0007669"/>
    <property type="project" value="InterPro"/>
</dbReference>
<dbReference type="InterPro" id="IPR007371">
    <property type="entry name" value="TPK_catalytic"/>
</dbReference>
<name>A0A2M6W478_9BACT</name>
<evidence type="ECO:0000256" key="2">
    <source>
        <dbReference type="ARBA" id="ARBA00022741"/>
    </source>
</evidence>
<dbReference type="InterPro" id="IPR036371">
    <property type="entry name" value="TPK_B1-bd_sf"/>
</dbReference>
<dbReference type="PANTHER" id="PTHR41299:SF1">
    <property type="entry name" value="THIAMINE PYROPHOSPHOKINASE"/>
    <property type="match status" value="1"/>
</dbReference>
<evidence type="ECO:0000256" key="4">
    <source>
        <dbReference type="ARBA" id="ARBA00022840"/>
    </source>
</evidence>
<proteinExistence type="predicted"/>
<dbReference type="PANTHER" id="PTHR41299">
    <property type="entry name" value="THIAMINE PYROPHOSPHOKINASE"/>
    <property type="match status" value="1"/>
</dbReference>
<evidence type="ECO:0000256" key="3">
    <source>
        <dbReference type="ARBA" id="ARBA00022777"/>
    </source>
</evidence>
<dbReference type="Proteomes" id="UP000231183">
    <property type="component" value="Unassembled WGS sequence"/>
</dbReference>
<dbReference type="GO" id="GO:0004788">
    <property type="term" value="F:thiamine diphosphokinase activity"/>
    <property type="evidence" value="ECO:0007669"/>
    <property type="project" value="UniProtKB-UniRule"/>
</dbReference>
<dbReference type="CDD" id="cd07995">
    <property type="entry name" value="TPK"/>
    <property type="match status" value="1"/>
</dbReference>
<evidence type="ECO:0000256" key="1">
    <source>
        <dbReference type="ARBA" id="ARBA00022679"/>
    </source>
</evidence>
<dbReference type="Pfam" id="PF04265">
    <property type="entry name" value="TPK_B1_binding"/>
    <property type="match status" value="1"/>
</dbReference>
<dbReference type="EC" id="2.7.6.2" evidence="5"/>
<evidence type="ECO:0000256" key="5">
    <source>
        <dbReference type="NCBIfam" id="TIGR01378"/>
    </source>
</evidence>
<organism evidence="7 8">
    <name type="scientific">Candidatus Magasanikbacteria bacterium CG10_big_fil_rev_8_21_14_0_10_40_10</name>
    <dbReference type="NCBI Taxonomy" id="1974648"/>
    <lineage>
        <taxon>Bacteria</taxon>
        <taxon>Candidatus Magasanikiibacteriota</taxon>
    </lineage>
</organism>
<keyword evidence="2" id="KW-0547">Nucleotide-binding</keyword>
<accession>A0A2M6W478</accession>
<evidence type="ECO:0000259" key="6">
    <source>
        <dbReference type="SMART" id="SM00983"/>
    </source>
</evidence>
<dbReference type="GO" id="GO:0006772">
    <property type="term" value="P:thiamine metabolic process"/>
    <property type="evidence" value="ECO:0007669"/>
    <property type="project" value="UniProtKB-UniRule"/>
</dbReference>
<dbReference type="InterPro" id="IPR006282">
    <property type="entry name" value="Thi_PPkinase"/>
</dbReference>
<sequence>MTKKQTIALVVNGATFNFSGQVKKSDFVIATDGGANHCACFNIWPDVIIGDFDSIRPRARQKFKSIKQVKLPDQNETDLQKALKYIDKNFDAGATINIFCAFSRQIDYSLFNLLAVWQNRWREKQTVKFFGDGFTAEIISGQKILNGFKGRKISILPLFTPIESLTTKGFKWNLDREQSGFSLSNIVSGQRAKIEIVTGKMLLIIYN</sequence>
<feature type="domain" description="Thiamin pyrophosphokinase thiamin-binding" evidence="6">
    <location>
        <begin position="141"/>
        <end position="202"/>
    </location>
</feature>